<dbReference type="GO" id="GO:0003824">
    <property type="term" value="F:catalytic activity"/>
    <property type="evidence" value="ECO:0007669"/>
    <property type="project" value="UniProtKB-ARBA"/>
</dbReference>
<dbReference type="InterPro" id="IPR006439">
    <property type="entry name" value="HAD-SF_hydro_IA"/>
</dbReference>
<dbReference type="SUPFAM" id="SSF56784">
    <property type="entry name" value="HAD-like"/>
    <property type="match status" value="1"/>
</dbReference>
<evidence type="ECO:0000256" key="3">
    <source>
        <dbReference type="ARBA" id="ARBA00022723"/>
    </source>
</evidence>
<comment type="similarity">
    <text evidence="2">Belongs to the HAD-like hydrolase superfamily. CbbY/CbbZ/Gph/YieH family.</text>
</comment>
<comment type="cofactor">
    <cofactor evidence="1">
        <name>Mg(2+)</name>
        <dbReference type="ChEBI" id="CHEBI:18420"/>
    </cofactor>
</comment>
<dbReference type="SFLD" id="SFLDG01135">
    <property type="entry name" value="C1.5.6:_HAD__Beta-PGM__Phospha"/>
    <property type="match status" value="1"/>
</dbReference>
<dbReference type="SFLD" id="SFLDS00003">
    <property type="entry name" value="Haloacid_Dehalogenase"/>
    <property type="match status" value="1"/>
</dbReference>
<keyword evidence="7" id="KW-1185">Reference proteome</keyword>
<name>A0A556MJC9_9FLAO</name>
<dbReference type="InterPro" id="IPR023214">
    <property type="entry name" value="HAD_sf"/>
</dbReference>
<dbReference type="InterPro" id="IPR041492">
    <property type="entry name" value="HAD_2"/>
</dbReference>
<dbReference type="Proteomes" id="UP000316008">
    <property type="component" value="Unassembled WGS sequence"/>
</dbReference>
<keyword evidence="3" id="KW-0479">Metal-binding</keyword>
<dbReference type="EMBL" id="VLPL01000010">
    <property type="protein sequence ID" value="TSJ39976.1"/>
    <property type="molecule type" value="Genomic_DNA"/>
</dbReference>
<dbReference type="PANTHER" id="PTHR46193:SF18">
    <property type="entry name" value="HEXITOL PHOSPHATASE B"/>
    <property type="match status" value="1"/>
</dbReference>
<dbReference type="GO" id="GO:0046872">
    <property type="term" value="F:metal ion binding"/>
    <property type="evidence" value="ECO:0007669"/>
    <property type="project" value="UniProtKB-KW"/>
</dbReference>
<dbReference type="InterPro" id="IPR051600">
    <property type="entry name" value="Beta-PGM-like"/>
</dbReference>
<dbReference type="AlphaFoldDB" id="A0A556MJC9"/>
<evidence type="ECO:0000256" key="4">
    <source>
        <dbReference type="ARBA" id="ARBA00022842"/>
    </source>
</evidence>
<comment type="caution">
    <text evidence="6">The sequence shown here is derived from an EMBL/GenBank/DDBJ whole genome shotgun (WGS) entry which is preliminary data.</text>
</comment>
<proteinExistence type="inferred from homology"/>
<dbReference type="Pfam" id="PF13419">
    <property type="entry name" value="HAD_2"/>
    <property type="match status" value="1"/>
</dbReference>
<sequence>MNLSNFDGVIYDMDGVLTDSEPLWKIAMEDVFRSVGCPLTREDFQRTVGLRIDEVTAYWYHVSPWPEVSVKEVENAIVQRMIELLTERATPLPGVVESLEFFASKGLKIGLATSSYEVLINCILDTLHIRHFFQTVHSAEYELFGKPHPAVYLTAAKQLDLDPRRCLVIEDSLNGIISGKAARMTVFCVPEKTHHPDPRLILADAQFTNLIELVNSFK</sequence>
<dbReference type="Gene3D" id="1.10.150.240">
    <property type="entry name" value="Putative phosphatase, domain 2"/>
    <property type="match status" value="1"/>
</dbReference>
<keyword evidence="4" id="KW-0460">Magnesium</keyword>
<evidence type="ECO:0000313" key="7">
    <source>
        <dbReference type="Proteomes" id="UP000316008"/>
    </source>
</evidence>
<dbReference type="CDD" id="cd07505">
    <property type="entry name" value="HAD_BPGM-like"/>
    <property type="match status" value="1"/>
</dbReference>
<organism evidence="6 7">
    <name type="scientific">Fluviicola chungangensis</name>
    <dbReference type="NCBI Taxonomy" id="2597671"/>
    <lineage>
        <taxon>Bacteria</taxon>
        <taxon>Pseudomonadati</taxon>
        <taxon>Bacteroidota</taxon>
        <taxon>Flavobacteriia</taxon>
        <taxon>Flavobacteriales</taxon>
        <taxon>Crocinitomicaceae</taxon>
        <taxon>Fluviicola</taxon>
    </lineage>
</organism>
<reference evidence="6 7" key="1">
    <citation type="submission" date="2019-07" db="EMBL/GenBank/DDBJ databases">
        <authorList>
            <person name="Huq M.A."/>
        </authorList>
    </citation>
    <scope>NUCLEOTIDE SEQUENCE [LARGE SCALE GENOMIC DNA]</scope>
    <source>
        <strain evidence="6 7">MAH-3</strain>
    </source>
</reference>
<dbReference type="SFLD" id="SFLDG01129">
    <property type="entry name" value="C1.5:_HAD__Beta-PGM__Phosphata"/>
    <property type="match status" value="1"/>
</dbReference>
<dbReference type="InterPro" id="IPR036412">
    <property type="entry name" value="HAD-like_sf"/>
</dbReference>
<dbReference type="NCBIfam" id="NF008087">
    <property type="entry name" value="PRK10826.1"/>
    <property type="match status" value="1"/>
</dbReference>
<dbReference type="InterPro" id="IPR023198">
    <property type="entry name" value="PGP-like_dom2"/>
</dbReference>
<keyword evidence="5" id="KW-0119">Carbohydrate metabolism</keyword>
<evidence type="ECO:0000256" key="2">
    <source>
        <dbReference type="ARBA" id="ARBA00006171"/>
    </source>
</evidence>
<accession>A0A556MJC9</accession>
<dbReference type="PANTHER" id="PTHR46193">
    <property type="entry name" value="6-PHOSPHOGLUCONATE PHOSPHATASE"/>
    <property type="match status" value="1"/>
</dbReference>
<dbReference type="Gene3D" id="3.40.50.1000">
    <property type="entry name" value="HAD superfamily/HAD-like"/>
    <property type="match status" value="1"/>
</dbReference>
<protein>
    <submittedName>
        <fullName evidence="6">Hexitol phosphatase HxpB</fullName>
    </submittedName>
</protein>
<gene>
    <name evidence="6" type="primary">hxpB</name>
    <name evidence="6" type="ORF">FO442_16855</name>
</gene>
<dbReference type="NCBIfam" id="TIGR01509">
    <property type="entry name" value="HAD-SF-IA-v3"/>
    <property type="match status" value="1"/>
</dbReference>
<dbReference type="OrthoDB" id="9797743at2"/>
<dbReference type="RefSeq" id="WP_144334392.1">
    <property type="nucleotide sequence ID" value="NZ_VLPL01000010.1"/>
</dbReference>
<evidence type="ECO:0000256" key="1">
    <source>
        <dbReference type="ARBA" id="ARBA00001946"/>
    </source>
</evidence>
<evidence type="ECO:0000313" key="6">
    <source>
        <dbReference type="EMBL" id="TSJ39976.1"/>
    </source>
</evidence>
<evidence type="ECO:0000256" key="5">
    <source>
        <dbReference type="ARBA" id="ARBA00023277"/>
    </source>
</evidence>